<name>A0A5C3QRU5_9AGAR</name>
<keyword evidence="9" id="KW-1185">Reference proteome</keyword>
<dbReference type="EMBL" id="ML178821">
    <property type="protein sequence ID" value="TFL03009.1"/>
    <property type="molecule type" value="Genomic_DNA"/>
</dbReference>
<dbReference type="Gene3D" id="1.20.5.170">
    <property type="match status" value="1"/>
</dbReference>
<feature type="compositionally biased region" description="Low complexity" evidence="6">
    <location>
        <begin position="97"/>
        <end position="110"/>
    </location>
</feature>
<evidence type="ECO:0000256" key="4">
    <source>
        <dbReference type="ARBA" id="ARBA00023163"/>
    </source>
</evidence>
<dbReference type="Pfam" id="PF07716">
    <property type="entry name" value="bZIP_2"/>
    <property type="match status" value="1"/>
</dbReference>
<gene>
    <name evidence="8" type="ORF">BDV98DRAFT_412291</name>
</gene>
<evidence type="ECO:0000259" key="7">
    <source>
        <dbReference type="PROSITE" id="PS50217"/>
    </source>
</evidence>
<keyword evidence="5" id="KW-0539">Nucleus</keyword>
<evidence type="ECO:0000313" key="8">
    <source>
        <dbReference type="EMBL" id="TFL03009.1"/>
    </source>
</evidence>
<dbReference type="Proteomes" id="UP000305067">
    <property type="component" value="Unassembled WGS sequence"/>
</dbReference>
<keyword evidence="2" id="KW-0805">Transcription regulation</keyword>
<dbReference type="SMART" id="SM00338">
    <property type="entry name" value="BRLZ"/>
    <property type="match status" value="1"/>
</dbReference>
<dbReference type="InterPro" id="IPR046347">
    <property type="entry name" value="bZIP_sf"/>
</dbReference>
<feature type="region of interest" description="Disordered" evidence="6">
    <location>
        <begin position="1"/>
        <end position="31"/>
    </location>
</feature>
<dbReference type="PROSITE" id="PS50217">
    <property type="entry name" value="BZIP"/>
    <property type="match status" value="1"/>
</dbReference>
<dbReference type="OrthoDB" id="1939598at2759"/>
<evidence type="ECO:0000256" key="2">
    <source>
        <dbReference type="ARBA" id="ARBA00023015"/>
    </source>
</evidence>
<dbReference type="CDD" id="cd14705">
    <property type="entry name" value="bZIP_Zip1"/>
    <property type="match status" value="1"/>
</dbReference>
<feature type="compositionally biased region" description="Basic and acidic residues" evidence="6">
    <location>
        <begin position="50"/>
        <end position="59"/>
    </location>
</feature>
<feature type="compositionally biased region" description="Low complexity" evidence="6">
    <location>
        <begin position="252"/>
        <end position="265"/>
    </location>
</feature>
<feature type="domain" description="BZIP" evidence="7">
    <location>
        <begin position="271"/>
        <end position="322"/>
    </location>
</feature>
<dbReference type="PROSITE" id="PS00036">
    <property type="entry name" value="BZIP_BASIC"/>
    <property type="match status" value="1"/>
</dbReference>
<evidence type="ECO:0000256" key="3">
    <source>
        <dbReference type="ARBA" id="ARBA00023125"/>
    </source>
</evidence>
<dbReference type="GO" id="GO:0005634">
    <property type="term" value="C:nucleus"/>
    <property type="evidence" value="ECO:0007669"/>
    <property type="project" value="UniProtKB-SubCell"/>
</dbReference>
<evidence type="ECO:0000256" key="6">
    <source>
        <dbReference type="SAM" id="MobiDB-lite"/>
    </source>
</evidence>
<dbReference type="InterPro" id="IPR004827">
    <property type="entry name" value="bZIP"/>
</dbReference>
<proteinExistence type="predicted"/>
<dbReference type="PANTHER" id="PTHR13044">
    <property type="entry name" value="ACTIVATING TRANSCRIPTION FACTOR ATF 4/5"/>
    <property type="match status" value="1"/>
</dbReference>
<keyword evidence="4" id="KW-0804">Transcription</keyword>
<evidence type="ECO:0000313" key="9">
    <source>
        <dbReference type="Proteomes" id="UP000305067"/>
    </source>
</evidence>
<reference evidence="8 9" key="1">
    <citation type="journal article" date="2019" name="Nat. Ecol. Evol.">
        <title>Megaphylogeny resolves global patterns of mushroom evolution.</title>
        <authorList>
            <person name="Varga T."/>
            <person name="Krizsan K."/>
            <person name="Foldi C."/>
            <person name="Dima B."/>
            <person name="Sanchez-Garcia M."/>
            <person name="Sanchez-Ramirez S."/>
            <person name="Szollosi G.J."/>
            <person name="Szarkandi J.G."/>
            <person name="Papp V."/>
            <person name="Albert L."/>
            <person name="Andreopoulos W."/>
            <person name="Angelini C."/>
            <person name="Antonin V."/>
            <person name="Barry K.W."/>
            <person name="Bougher N.L."/>
            <person name="Buchanan P."/>
            <person name="Buyck B."/>
            <person name="Bense V."/>
            <person name="Catcheside P."/>
            <person name="Chovatia M."/>
            <person name="Cooper J."/>
            <person name="Damon W."/>
            <person name="Desjardin D."/>
            <person name="Finy P."/>
            <person name="Geml J."/>
            <person name="Haridas S."/>
            <person name="Hughes K."/>
            <person name="Justo A."/>
            <person name="Karasinski D."/>
            <person name="Kautmanova I."/>
            <person name="Kiss B."/>
            <person name="Kocsube S."/>
            <person name="Kotiranta H."/>
            <person name="LaButti K.M."/>
            <person name="Lechner B.E."/>
            <person name="Liimatainen K."/>
            <person name="Lipzen A."/>
            <person name="Lukacs Z."/>
            <person name="Mihaltcheva S."/>
            <person name="Morgado L.N."/>
            <person name="Niskanen T."/>
            <person name="Noordeloos M.E."/>
            <person name="Ohm R.A."/>
            <person name="Ortiz-Santana B."/>
            <person name="Ovrebo C."/>
            <person name="Racz N."/>
            <person name="Riley R."/>
            <person name="Savchenko A."/>
            <person name="Shiryaev A."/>
            <person name="Soop K."/>
            <person name="Spirin V."/>
            <person name="Szebenyi C."/>
            <person name="Tomsovsky M."/>
            <person name="Tulloss R.E."/>
            <person name="Uehling J."/>
            <person name="Grigoriev I.V."/>
            <person name="Vagvolgyi C."/>
            <person name="Papp T."/>
            <person name="Martin F.M."/>
            <person name="Miettinen O."/>
            <person name="Hibbett D.S."/>
            <person name="Nagy L.G."/>
        </authorList>
    </citation>
    <scope>NUCLEOTIDE SEQUENCE [LARGE SCALE GENOMIC DNA]</scope>
    <source>
        <strain evidence="8 9">CBS 309.79</strain>
    </source>
</reference>
<dbReference type="SUPFAM" id="SSF57959">
    <property type="entry name" value="Leucine zipper domain"/>
    <property type="match status" value="1"/>
</dbReference>
<dbReference type="AlphaFoldDB" id="A0A5C3QRU5"/>
<comment type="subcellular location">
    <subcellularLocation>
        <location evidence="1">Nucleus</location>
    </subcellularLocation>
</comment>
<dbReference type="PANTHER" id="PTHR13044:SF14">
    <property type="entry name" value="CRYPTOCEPHAL, ISOFORM A"/>
    <property type="match status" value="1"/>
</dbReference>
<dbReference type="STRING" id="1884261.A0A5C3QRU5"/>
<keyword evidence="3" id="KW-0238">DNA-binding</keyword>
<feature type="region of interest" description="Disordered" evidence="6">
    <location>
        <begin position="46"/>
        <end position="291"/>
    </location>
</feature>
<sequence>MHKPNTLQGLNVIHPPQPQSDQSDLLAGGSAFPDLSEQLELWTNLAFDQEESHSDEGRFRAPTKFSFDEEEEEDAPQLHHPAQPEAHVNAVTGKSVPQLQSQQQQPDPAQFDFLTSFLQNADGQQQQQHSQAQASTPDLMALLASMGADPFGQRMPSGPVRLQPSQQQLPVPQQPPYHLSPSIAQLLAQANFTASTPQAPPAGAGSPFSSLNPAPPTQDKVPAAKRTRSRKSSTASTLVAEEQEDEEGELKSSPSSSTSSTTAPSLAGDDKRKRNTAASARFRQKKKEREAALEQKAKELEVKVSELERECEGLRRENGWLKGLVIGVTGAAHSQSPAPATSAGVKRSLEDTE</sequence>
<feature type="compositionally biased region" description="Low complexity" evidence="6">
    <location>
        <begin position="159"/>
        <end position="171"/>
    </location>
</feature>
<dbReference type="GO" id="GO:0000977">
    <property type="term" value="F:RNA polymerase II transcription regulatory region sequence-specific DNA binding"/>
    <property type="evidence" value="ECO:0007669"/>
    <property type="project" value="TreeGrafter"/>
</dbReference>
<feature type="compositionally biased region" description="Polar residues" evidence="6">
    <location>
        <begin position="188"/>
        <end position="197"/>
    </location>
</feature>
<evidence type="ECO:0000256" key="1">
    <source>
        <dbReference type="ARBA" id="ARBA00004123"/>
    </source>
</evidence>
<feature type="compositionally biased region" description="Low complexity" evidence="6">
    <location>
        <begin position="124"/>
        <end position="135"/>
    </location>
</feature>
<dbReference type="GO" id="GO:0001228">
    <property type="term" value="F:DNA-binding transcription activator activity, RNA polymerase II-specific"/>
    <property type="evidence" value="ECO:0007669"/>
    <property type="project" value="TreeGrafter"/>
</dbReference>
<evidence type="ECO:0000256" key="5">
    <source>
        <dbReference type="ARBA" id="ARBA00023242"/>
    </source>
</evidence>
<feature type="region of interest" description="Disordered" evidence="6">
    <location>
        <begin position="331"/>
        <end position="353"/>
    </location>
</feature>
<accession>A0A5C3QRU5</accession>
<organism evidence="8 9">
    <name type="scientific">Pterulicium gracile</name>
    <dbReference type="NCBI Taxonomy" id="1884261"/>
    <lineage>
        <taxon>Eukaryota</taxon>
        <taxon>Fungi</taxon>
        <taxon>Dikarya</taxon>
        <taxon>Basidiomycota</taxon>
        <taxon>Agaricomycotina</taxon>
        <taxon>Agaricomycetes</taxon>
        <taxon>Agaricomycetidae</taxon>
        <taxon>Agaricales</taxon>
        <taxon>Pleurotineae</taxon>
        <taxon>Pterulaceae</taxon>
        <taxon>Pterulicium</taxon>
    </lineage>
</organism>
<protein>
    <recommendedName>
        <fullName evidence="7">BZIP domain-containing protein</fullName>
    </recommendedName>
</protein>